<dbReference type="Proteomes" id="UP000193498">
    <property type="component" value="Unassembled WGS sequence"/>
</dbReference>
<dbReference type="InParanoid" id="A0A1Y1Y285"/>
<keyword evidence="2" id="KW-1185">Reference proteome</keyword>
<dbReference type="AlphaFoldDB" id="A0A1Y1Y285"/>
<reference evidence="1 2" key="1">
    <citation type="submission" date="2016-07" db="EMBL/GenBank/DDBJ databases">
        <title>Pervasive Adenine N6-methylation of Active Genes in Fungi.</title>
        <authorList>
            <consortium name="DOE Joint Genome Institute"/>
            <person name="Mondo S.J."/>
            <person name="Dannebaum R.O."/>
            <person name="Kuo R.C."/>
            <person name="Labutti K."/>
            <person name="Haridas S."/>
            <person name="Kuo A."/>
            <person name="Salamov A."/>
            <person name="Ahrendt S.R."/>
            <person name="Lipzen A."/>
            <person name="Sullivan W."/>
            <person name="Andreopoulos W.B."/>
            <person name="Clum A."/>
            <person name="Lindquist E."/>
            <person name="Daum C."/>
            <person name="Ramamoorthy G.K."/>
            <person name="Gryganskyi A."/>
            <person name="Culley D."/>
            <person name="Magnuson J.K."/>
            <person name="James T.Y."/>
            <person name="O'Malley M.A."/>
            <person name="Stajich J.E."/>
            <person name="Spatafora J.W."/>
            <person name="Visel A."/>
            <person name="Grigoriev I.V."/>
        </authorList>
    </citation>
    <scope>NUCLEOTIDE SEQUENCE [LARGE SCALE GENOMIC DNA]</scope>
    <source>
        <strain evidence="1 2">CBS 931.73</strain>
    </source>
</reference>
<sequence length="64" mass="7401">MKAKPESPYSMPYFKVANMQPRQALLDRLNVHSSSDADVLLNTNQFDQVHVINQTLYQPKQQLL</sequence>
<organism evidence="1 2">
    <name type="scientific">Basidiobolus meristosporus CBS 931.73</name>
    <dbReference type="NCBI Taxonomy" id="1314790"/>
    <lineage>
        <taxon>Eukaryota</taxon>
        <taxon>Fungi</taxon>
        <taxon>Fungi incertae sedis</taxon>
        <taxon>Zoopagomycota</taxon>
        <taxon>Entomophthoromycotina</taxon>
        <taxon>Basidiobolomycetes</taxon>
        <taxon>Basidiobolales</taxon>
        <taxon>Basidiobolaceae</taxon>
        <taxon>Basidiobolus</taxon>
    </lineage>
</organism>
<protein>
    <submittedName>
        <fullName evidence="1">Uncharacterized protein</fullName>
    </submittedName>
</protein>
<proteinExistence type="predicted"/>
<evidence type="ECO:0000313" key="1">
    <source>
        <dbReference type="EMBL" id="ORX91985.1"/>
    </source>
</evidence>
<name>A0A1Y1Y285_9FUNG</name>
<dbReference type="EMBL" id="MCFE01000297">
    <property type="protein sequence ID" value="ORX91985.1"/>
    <property type="molecule type" value="Genomic_DNA"/>
</dbReference>
<comment type="caution">
    <text evidence="1">The sequence shown here is derived from an EMBL/GenBank/DDBJ whole genome shotgun (WGS) entry which is preliminary data.</text>
</comment>
<accession>A0A1Y1Y285</accession>
<evidence type="ECO:0000313" key="2">
    <source>
        <dbReference type="Proteomes" id="UP000193498"/>
    </source>
</evidence>
<gene>
    <name evidence="1" type="ORF">K493DRAFT_355003</name>
</gene>